<dbReference type="InterPro" id="IPR020846">
    <property type="entry name" value="MFS_dom"/>
</dbReference>
<reference evidence="8" key="1">
    <citation type="submission" date="2023-03" db="EMBL/GenBank/DDBJ databases">
        <title>Actinoallomurus iriomotensis NBRC 103684.</title>
        <authorList>
            <person name="Ichikawa N."/>
            <person name="Sato H."/>
            <person name="Tonouchi N."/>
        </authorList>
    </citation>
    <scope>NUCLEOTIDE SEQUENCE</scope>
    <source>
        <strain evidence="8">NBRC 103684</strain>
    </source>
</reference>
<dbReference type="InterPro" id="IPR011701">
    <property type="entry name" value="MFS"/>
</dbReference>
<comment type="caution">
    <text evidence="8">The sequence shown here is derived from an EMBL/GenBank/DDBJ whole genome shotgun (WGS) entry which is preliminary data.</text>
</comment>
<accession>A0A9W6W5W4</accession>
<dbReference type="GO" id="GO:0005886">
    <property type="term" value="C:plasma membrane"/>
    <property type="evidence" value="ECO:0007669"/>
    <property type="project" value="UniProtKB-SubCell"/>
</dbReference>
<proteinExistence type="predicted"/>
<evidence type="ECO:0000256" key="1">
    <source>
        <dbReference type="ARBA" id="ARBA00004651"/>
    </source>
</evidence>
<sequence>MSTVTAARTGPPASTTPWTRFCALYAVLFLMGAEMFLASPLLPSISADLHASTTSAARMVTAYVIVYAVSGPPLGRFADRAPRRVFVAGGTAAMAAGVAFCAAATGVPLLIAGQAIAGFGGALAAPAMWAYLAEHAAPGRRGRATGLGVTCYALGQVLGVPAASATTQFASWRWAYAGLGACLLAALPVVMTRLTGARPAGDGEPHALFRAWRLANARRALLATGAMQAGRLGAYTYVGVLYTQRFHFTPGRLAAMGLVVGAGTLAGSLAAGVLNDHWRARGHTEPALSASWALLFALAAPVALTADRLEISLVALFVWFVAGGAFYATQQAYLGSADPHHRATLISWNNTLMNVGIALGTTVLGMAAVGGAIFAAATCGLGVVAAGSSYASAIAVKRPARG</sequence>
<gene>
    <name evidence="8" type="ORF">Airi02_083700</name>
</gene>
<name>A0A9W6W5W4_9ACTN</name>
<evidence type="ECO:0000256" key="5">
    <source>
        <dbReference type="ARBA" id="ARBA00023136"/>
    </source>
</evidence>
<dbReference type="PANTHER" id="PTHR43124:SF10">
    <property type="entry name" value="PURINE EFFLUX PUMP PBUE"/>
    <property type="match status" value="1"/>
</dbReference>
<feature type="transmembrane region" description="Helical" evidence="6">
    <location>
        <begin position="86"/>
        <end position="105"/>
    </location>
</feature>
<dbReference type="AlphaFoldDB" id="A0A9W6W5W4"/>
<feature type="transmembrane region" description="Helical" evidence="6">
    <location>
        <begin position="144"/>
        <end position="162"/>
    </location>
</feature>
<feature type="domain" description="Major facilitator superfamily (MFS) profile" evidence="7">
    <location>
        <begin position="20"/>
        <end position="402"/>
    </location>
</feature>
<feature type="transmembrane region" description="Helical" evidence="6">
    <location>
        <begin position="220"/>
        <end position="242"/>
    </location>
</feature>
<dbReference type="PROSITE" id="PS50850">
    <property type="entry name" value="MFS"/>
    <property type="match status" value="1"/>
</dbReference>
<keyword evidence="3 6" id="KW-0812">Transmembrane</keyword>
<dbReference type="EMBL" id="BSTK01000016">
    <property type="protein sequence ID" value="GLY90441.1"/>
    <property type="molecule type" value="Genomic_DNA"/>
</dbReference>
<feature type="transmembrane region" description="Helical" evidence="6">
    <location>
        <begin position="111"/>
        <end position="132"/>
    </location>
</feature>
<feature type="transmembrane region" description="Helical" evidence="6">
    <location>
        <begin position="311"/>
        <end position="329"/>
    </location>
</feature>
<dbReference type="InterPro" id="IPR050189">
    <property type="entry name" value="MFS_Efflux_Transporters"/>
</dbReference>
<feature type="transmembrane region" description="Helical" evidence="6">
    <location>
        <begin position="174"/>
        <end position="191"/>
    </location>
</feature>
<protein>
    <submittedName>
        <fullName evidence="8">MFS transporter</fullName>
    </submittedName>
</protein>
<keyword evidence="2" id="KW-1003">Cell membrane</keyword>
<feature type="transmembrane region" description="Helical" evidence="6">
    <location>
        <begin position="254"/>
        <end position="274"/>
    </location>
</feature>
<dbReference type="PANTHER" id="PTHR43124">
    <property type="entry name" value="PURINE EFFLUX PUMP PBUE"/>
    <property type="match status" value="1"/>
</dbReference>
<evidence type="ECO:0000256" key="6">
    <source>
        <dbReference type="SAM" id="Phobius"/>
    </source>
</evidence>
<keyword evidence="9" id="KW-1185">Reference proteome</keyword>
<evidence type="ECO:0000256" key="2">
    <source>
        <dbReference type="ARBA" id="ARBA00022475"/>
    </source>
</evidence>
<evidence type="ECO:0000313" key="8">
    <source>
        <dbReference type="EMBL" id="GLY90441.1"/>
    </source>
</evidence>
<dbReference type="RefSeq" id="WP_285581364.1">
    <property type="nucleotide sequence ID" value="NZ_BSTK01000016.1"/>
</dbReference>
<comment type="subcellular location">
    <subcellularLocation>
        <location evidence="1">Cell membrane</location>
        <topology evidence="1">Multi-pass membrane protein</topology>
    </subcellularLocation>
</comment>
<feature type="transmembrane region" description="Helical" evidence="6">
    <location>
        <begin position="286"/>
        <end position="305"/>
    </location>
</feature>
<keyword evidence="4 6" id="KW-1133">Transmembrane helix</keyword>
<dbReference type="InterPro" id="IPR036259">
    <property type="entry name" value="MFS_trans_sf"/>
</dbReference>
<evidence type="ECO:0000259" key="7">
    <source>
        <dbReference type="PROSITE" id="PS50850"/>
    </source>
</evidence>
<evidence type="ECO:0000313" key="9">
    <source>
        <dbReference type="Proteomes" id="UP001165074"/>
    </source>
</evidence>
<dbReference type="Pfam" id="PF07690">
    <property type="entry name" value="MFS_1"/>
    <property type="match status" value="1"/>
</dbReference>
<organism evidence="8 9">
    <name type="scientific">Actinoallomurus iriomotensis</name>
    <dbReference type="NCBI Taxonomy" id="478107"/>
    <lineage>
        <taxon>Bacteria</taxon>
        <taxon>Bacillati</taxon>
        <taxon>Actinomycetota</taxon>
        <taxon>Actinomycetes</taxon>
        <taxon>Streptosporangiales</taxon>
        <taxon>Thermomonosporaceae</taxon>
        <taxon>Actinoallomurus</taxon>
    </lineage>
</organism>
<feature type="transmembrane region" description="Helical" evidence="6">
    <location>
        <begin position="350"/>
        <end position="367"/>
    </location>
</feature>
<dbReference type="Gene3D" id="1.20.1250.20">
    <property type="entry name" value="MFS general substrate transporter like domains"/>
    <property type="match status" value="1"/>
</dbReference>
<dbReference type="CDD" id="cd17324">
    <property type="entry name" value="MFS_NepI_like"/>
    <property type="match status" value="1"/>
</dbReference>
<feature type="transmembrane region" description="Helical" evidence="6">
    <location>
        <begin position="21"/>
        <end position="43"/>
    </location>
</feature>
<keyword evidence="5 6" id="KW-0472">Membrane</keyword>
<feature type="transmembrane region" description="Helical" evidence="6">
    <location>
        <begin position="373"/>
        <end position="396"/>
    </location>
</feature>
<evidence type="ECO:0000256" key="3">
    <source>
        <dbReference type="ARBA" id="ARBA00022692"/>
    </source>
</evidence>
<evidence type="ECO:0000256" key="4">
    <source>
        <dbReference type="ARBA" id="ARBA00022989"/>
    </source>
</evidence>
<dbReference type="GO" id="GO:0022857">
    <property type="term" value="F:transmembrane transporter activity"/>
    <property type="evidence" value="ECO:0007669"/>
    <property type="project" value="InterPro"/>
</dbReference>
<dbReference type="Proteomes" id="UP001165074">
    <property type="component" value="Unassembled WGS sequence"/>
</dbReference>
<dbReference type="SUPFAM" id="SSF103473">
    <property type="entry name" value="MFS general substrate transporter"/>
    <property type="match status" value="1"/>
</dbReference>
<feature type="transmembrane region" description="Helical" evidence="6">
    <location>
        <begin position="55"/>
        <end position="74"/>
    </location>
</feature>